<dbReference type="AlphaFoldDB" id="V6HZB2"/>
<keyword evidence="2" id="KW-1185">Reference proteome</keyword>
<comment type="caution">
    <text evidence="1">The sequence shown here is derived from an EMBL/GenBank/DDBJ whole genome shotgun (WGS) entry which is preliminary data.</text>
</comment>
<accession>V6HZB2</accession>
<proteinExistence type="predicted"/>
<sequence length="170" mass="18720">MFDIYITKFPAPNLIADEYLASLLAARPQDTTGVWLGLSIPYQSAALLAKAITTARGFVKVIAEEYRHPKIATAQALPIAYKEIMRKRDLATIEMGIPVMLGEVVLYGLLDSPRVWIFSAQSPTLQNLGYMPGGIAVNIDKLTGEIVTDHELMADSDRLRLAQGEVFPDE</sequence>
<dbReference type="Proteomes" id="UP000018747">
    <property type="component" value="Unassembled WGS sequence"/>
</dbReference>
<evidence type="ECO:0000313" key="1">
    <source>
        <dbReference type="EMBL" id="EQA62372.1"/>
    </source>
</evidence>
<name>V6HZB2_9LEPT</name>
<protein>
    <submittedName>
        <fullName evidence="1">Uncharacterized protein</fullName>
    </submittedName>
</protein>
<evidence type="ECO:0000313" key="2">
    <source>
        <dbReference type="Proteomes" id="UP000018747"/>
    </source>
</evidence>
<dbReference type="EMBL" id="AHMT02000034">
    <property type="protein sequence ID" value="EQA62372.1"/>
    <property type="molecule type" value="Genomic_DNA"/>
</dbReference>
<gene>
    <name evidence="1" type="ORF">LEP1GSC062_3504</name>
</gene>
<reference evidence="1" key="1">
    <citation type="submission" date="2013-05" db="EMBL/GenBank/DDBJ databases">
        <authorList>
            <person name="Harkins D.M."/>
            <person name="Durkin A.S."/>
            <person name="Brinkac L.M."/>
            <person name="Haft D.H."/>
            <person name="Selengut J.D."/>
            <person name="Sanka R."/>
            <person name="DePew J."/>
            <person name="Purushe J."/>
            <person name="Hartskeerl R.A."/>
            <person name="Ahmed A."/>
            <person name="van der Linden H."/>
            <person name="Goris M.G.A."/>
            <person name="Vinetz J.M."/>
            <person name="Sutton G.G."/>
            <person name="Nierman W.C."/>
            <person name="Fouts D.E."/>
        </authorList>
    </citation>
    <scope>NUCLEOTIDE SEQUENCE [LARGE SCALE GENOMIC DNA]</scope>
    <source>
        <strain evidence="1">L 60</strain>
    </source>
</reference>
<dbReference type="RefSeq" id="WP_010577885.1">
    <property type="nucleotide sequence ID" value="NZ_AHMT02000034.1"/>
</dbReference>
<organism evidence="1 2">
    <name type="scientific">Leptospira alexanderi serovar Manhao 3 str. L 60</name>
    <dbReference type="NCBI Taxonomy" id="1049759"/>
    <lineage>
        <taxon>Bacteria</taxon>
        <taxon>Pseudomonadati</taxon>
        <taxon>Spirochaetota</taxon>
        <taxon>Spirochaetia</taxon>
        <taxon>Leptospirales</taxon>
        <taxon>Leptospiraceae</taxon>
        <taxon>Leptospira</taxon>
    </lineage>
</organism>